<keyword evidence="2" id="KW-1185">Reference proteome</keyword>
<sequence>MAYEKGMSFVYNRRDRSVTGYFRGQKFEMRGPFNGREAARAAYERRCRQMGWRD</sequence>
<evidence type="ECO:0008006" key="3">
    <source>
        <dbReference type="Google" id="ProtNLM"/>
    </source>
</evidence>
<evidence type="ECO:0000313" key="1">
    <source>
        <dbReference type="EMBL" id="RMB04880.1"/>
    </source>
</evidence>
<accession>A0A3M0C943</accession>
<comment type="caution">
    <text evidence="1">The sequence shown here is derived from an EMBL/GenBank/DDBJ whole genome shotgun (WGS) entry which is preliminary data.</text>
</comment>
<dbReference type="EMBL" id="REFR01000012">
    <property type="protein sequence ID" value="RMB04880.1"/>
    <property type="molecule type" value="Genomic_DNA"/>
</dbReference>
<dbReference type="AlphaFoldDB" id="A0A3M0C943"/>
<dbReference type="Proteomes" id="UP000271227">
    <property type="component" value="Unassembled WGS sequence"/>
</dbReference>
<organism evidence="1 2">
    <name type="scientific">Eilatimonas milleporae</name>
    <dbReference type="NCBI Taxonomy" id="911205"/>
    <lineage>
        <taxon>Bacteria</taxon>
        <taxon>Pseudomonadati</taxon>
        <taxon>Pseudomonadota</taxon>
        <taxon>Alphaproteobacteria</taxon>
        <taxon>Kordiimonadales</taxon>
        <taxon>Kordiimonadaceae</taxon>
        <taxon>Eilatimonas</taxon>
    </lineage>
</organism>
<gene>
    <name evidence="1" type="ORF">BXY39_2451</name>
</gene>
<proteinExistence type="predicted"/>
<dbReference type="InParanoid" id="A0A3M0C943"/>
<reference evidence="1 2" key="1">
    <citation type="submission" date="2018-10" db="EMBL/GenBank/DDBJ databases">
        <title>Genomic Encyclopedia of Archaeal and Bacterial Type Strains, Phase II (KMG-II): from individual species to whole genera.</title>
        <authorList>
            <person name="Goeker M."/>
        </authorList>
    </citation>
    <scope>NUCLEOTIDE SEQUENCE [LARGE SCALE GENOMIC DNA]</scope>
    <source>
        <strain evidence="1 2">DSM 25217</strain>
    </source>
</reference>
<evidence type="ECO:0000313" key="2">
    <source>
        <dbReference type="Proteomes" id="UP000271227"/>
    </source>
</evidence>
<name>A0A3M0C943_9PROT</name>
<protein>
    <recommendedName>
        <fullName evidence="3">WGR domain-containing protein</fullName>
    </recommendedName>
</protein>